<evidence type="ECO:0008006" key="5">
    <source>
        <dbReference type="Google" id="ProtNLM"/>
    </source>
</evidence>
<dbReference type="PANTHER" id="PTHR22916">
    <property type="entry name" value="GLYCOSYLTRANSFERASE"/>
    <property type="match status" value="1"/>
</dbReference>
<evidence type="ECO:0000259" key="1">
    <source>
        <dbReference type="Pfam" id="PF00535"/>
    </source>
</evidence>
<accession>A0ABP8YAC7</accession>
<dbReference type="SUPFAM" id="SSF53448">
    <property type="entry name" value="Nucleotide-diphospho-sugar transferases"/>
    <property type="match status" value="1"/>
</dbReference>
<feature type="domain" description="Glycosyltransferase 2-like" evidence="1">
    <location>
        <begin position="6"/>
        <end position="167"/>
    </location>
</feature>
<dbReference type="CDD" id="cd00761">
    <property type="entry name" value="Glyco_tranf_GTA_type"/>
    <property type="match status" value="1"/>
</dbReference>
<dbReference type="InterPro" id="IPR029044">
    <property type="entry name" value="Nucleotide-diphossugar_trans"/>
</dbReference>
<dbReference type="Gene3D" id="3.90.550.10">
    <property type="entry name" value="Spore Coat Polysaccharide Biosynthesis Protein SpsA, Chain A"/>
    <property type="match status" value="1"/>
</dbReference>
<evidence type="ECO:0000313" key="3">
    <source>
        <dbReference type="EMBL" id="GAA4725268.1"/>
    </source>
</evidence>
<dbReference type="EMBL" id="BAABLO010000011">
    <property type="protein sequence ID" value="GAA4725268.1"/>
    <property type="molecule type" value="Genomic_DNA"/>
</dbReference>
<dbReference type="Pfam" id="PF22181">
    <property type="entry name" value="TarS_linker"/>
    <property type="match status" value="1"/>
</dbReference>
<evidence type="ECO:0000259" key="2">
    <source>
        <dbReference type="Pfam" id="PF22181"/>
    </source>
</evidence>
<comment type="caution">
    <text evidence="3">The sequence shown here is derived from an EMBL/GenBank/DDBJ whole genome shotgun (WGS) entry which is preliminary data.</text>
</comment>
<sequence length="390" mass="43236">MPAPLTVVVAVYDVEPYLQECLDSVARCVPEGTEVVLVDDGSHDRSGEICDAVAAGRPTWRVVHQANAGLGAARNTGMDLATTDFVGFVDSDDILLPAYATLVRRATEDGTDVATGAVLRTDGRVDRPSGLHDQALQGVGDVAVLVDDPSLLYDTTAWNKVYRRSFLQAHGLRFPEGVLYEDLPLTVPALHLAGRVSVVHEPVYRWRAREGDASITQRRHELTNLTDRFAAVSAVDGFLEQQHLDDLRVHHDTKVLRLDLPLYTSALPEADDEYRAAYLTFFRHLVDGLPPERRAALPPTLRLYVELADAGRMDDLVRVVRARRGPRAWAQDDRGRLARLRDNLDSFRVERALGLSTDRLLARRLLTSTARILLPGGVRRPRTRRRPGAG</sequence>
<dbReference type="Proteomes" id="UP001500556">
    <property type="component" value="Unassembled WGS sequence"/>
</dbReference>
<proteinExistence type="predicted"/>
<organism evidence="3 4">
    <name type="scientific">Pedococcus ginsenosidimutans</name>
    <dbReference type="NCBI Taxonomy" id="490570"/>
    <lineage>
        <taxon>Bacteria</taxon>
        <taxon>Bacillati</taxon>
        <taxon>Actinomycetota</taxon>
        <taxon>Actinomycetes</taxon>
        <taxon>Micrococcales</taxon>
        <taxon>Intrasporangiaceae</taxon>
        <taxon>Pedococcus</taxon>
    </lineage>
</organism>
<dbReference type="RefSeq" id="WP_345503616.1">
    <property type="nucleotide sequence ID" value="NZ_BAABLO010000011.1"/>
</dbReference>
<gene>
    <name evidence="3" type="ORF">GCM10025782_24220</name>
</gene>
<protein>
    <recommendedName>
        <fullName evidence="5">Glycosyltransferase 2-like domain-containing protein</fullName>
    </recommendedName>
</protein>
<dbReference type="PANTHER" id="PTHR22916:SF3">
    <property type="entry name" value="UDP-GLCNAC:BETAGAL BETA-1,3-N-ACETYLGLUCOSAMINYLTRANSFERASE-LIKE PROTEIN 1"/>
    <property type="match status" value="1"/>
</dbReference>
<dbReference type="InterPro" id="IPR001173">
    <property type="entry name" value="Glyco_trans_2-like"/>
</dbReference>
<name>A0ABP8YAC7_9MICO</name>
<dbReference type="Pfam" id="PF00535">
    <property type="entry name" value="Glycos_transf_2"/>
    <property type="match status" value="1"/>
</dbReference>
<evidence type="ECO:0000313" key="4">
    <source>
        <dbReference type="Proteomes" id="UP001500556"/>
    </source>
</evidence>
<keyword evidence="4" id="KW-1185">Reference proteome</keyword>
<feature type="domain" description="TarS/TarP linker" evidence="2">
    <location>
        <begin position="265"/>
        <end position="319"/>
    </location>
</feature>
<reference evidence="4" key="1">
    <citation type="journal article" date="2019" name="Int. J. Syst. Evol. Microbiol.">
        <title>The Global Catalogue of Microorganisms (GCM) 10K type strain sequencing project: providing services to taxonomists for standard genome sequencing and annotation.</title>
        <authorList>
            <consortium name="The Broad Institute Genomics Platform"/>
            <consortium name="The Broad Institute Genome Sequencing Center for Infectious Disease"/>
            <person name="Wu L."/>
            <person name="Ma J."/>
        </authorList>
    </citation>
    <scope>NUCLEOTIDE SEQUENCE [LARGE SCALE GENOMIC DNA]</scope>
    <source>
        <strain evidence="4">JCM 18961</strain>
    </source>
</reference>
<dbReference type="InterPro" id="IPR054028">
    <property type="entry name" value="TarS/TarP_linker"/>
</dbReference>